<dbReference type="RefSeq" id="WP_092984272.1">
    <property type="nucleotide sequence ID" value="NZ_FNFY01000002.1"/>
</dbReference>
<evidence type="ECO:0000313" key="2">
    <source>
        <dbReference type="EMBL" id="SDK36123.1"/>
    </source>
</evidence>
<gene>
    <name evidence="2" type="ORF">SAMN05216216_102169</name>
</gene>
<dbReference type="OrthoDB" id="9806473at2"/>
<dbReference type="InterPro" id="IPR009725">
    <property type="entry name" value="3_dmu_93_MTrfase"/>
</dbReference>
<proteinExistence type="predicted"/>
<organism evidence="2 3">
    <name type="scientific">Lacicoccus qingdaonensis</name>
    <dbReference type="NCBI Taxonomy" id="576118"/>
    <lineage>
        <taxon>Bacteria</taxon>
        <taxon>Bacillati</taxon>
        <taxon>Bacillota</taxon>
        <taxon>Bacilli</taxon>
        <taxon>Bacillales</taxon>
        <taxon>Salinicoccaceae</taxon>
        <taxon>Lacicoccus</taxon>
    </lineage>
</organism>
<accession>A0A1G9B9I5</accession>
<protein>
    <submittedName>
        <fullName evidence="2">Glyoxalase superfamily enzyme, possibly 3-demethylubiquinone-9 3-methyltransferase</fullName>
    </submittedName>
</protein>
<keyword evidence="2" id="KW-0489">Methyltransferase</keyword>
<dbReference type="EMBL" id="FNFY01000002">
    <property type="protein sequence ID" value="SDK36123.1"/>
    <property type="molecule type" value="Genomic_DNA"/>
</dbReference>
<dbReference type="CDD" id="cd06588">
    <property type="entry name" value="PhnB_like"/>
    <property type="match status" value="1"/>
</dbReference>
<dbReference type="PANTHER" id="PTHR33990">
    <property type="entry name" value="PROTEIN YJDN-RELATED"/>
    <property type="match status" value="1"/>
</dbReference>
<dbReference type="PANTHER" id="PTHR33990:SF4">
    <property type="entry name" value="PHNB-LIKE DOMAIN-CONTAINING PROTEIN"/>
    <property type="match status" value="1"/>
</dbReference>
<dbReference type="Gene3D" id="3.30.720.100">
    <property type="match status" value="1"/>
</dbReference>
<sequence length="131" mass="15321">MKSLLPFLTFNGNAMEALNYYKEVFYDLDVEYLQEYGPETPELTGKIMQAVISLNGQQIMLNDSSLPEEFNFTPSMSFYIECRDLNEIELYYRKLKRNAAILVPLDEYGPGRHFAHVQDRFGLSWQLNFSK</sequence>
<dbReference type="InterPro" id="IPR028973">
    <property type="entry name" value="PhnB-like"/>
</dbReference>
<dbReference type="InterPro" id="IPR029068">
    <property type="entry name" value="Glyas_Bleomycin-R_OHBP_Dase"/>
</dbReference>
<name>A0A1G9B9I5_9BACL</name>
<keyword evidence="2" id="KW-0830">Ubiquinone</keyword>
<reference evidence="3" key="1">
    <citation type="submission" date="2016-10" db="EMBL/GenBank/DDBJ databases">
        <authorList>
            <person name="Varghese N."/>
            <person name="Submissions S."/>
        </authorList>
    </citation>
    <scope>NUCLEOTIDE SEQUENCE [LARGE SCALE GENOMIC DNA]</scope>
    <source>
        <strain evidence="3">CGMCC 1.8895</strain>
    </source>
</reference>
<evidence type="ECO:0000259" key="1">
    <source>
        <dbReference type="Pfam" id="PF06983"/>
    </source>
</evidence>
<dbReference type="GO" id="GO:0008168">
    <property type="term" value="F:methyltransferase activity"/>
    <property type="evidence" value="ECO:0007669"/>
    <property type="project" value="UniProtKB-KW"/>
</dbReference>
<dbReference type="GO" id="GO:0032259">
    <property type="term" value="P:methylation"/>
    <property type="evidence" value="ECO:0007669"/>
    <property type="project" value="UniProtKB-KW"/>
</dbReference>
<dbReference type="Pfam" id="PF06983">
    <property type="entry name" value="3-dmu-9_3-mt"/>
    <property type="match status" value="1"/>
</dbReference>
<dbReference type="AlphaFoldDB" id="A0A1G9B9I5"/>
<keyword evidence="2" id="KW-0808">Transferase</keyword>
<dbReference type="Gene3D" id="3.30.720.110">
    <property type="match status" value="1"/>
</dbReference>
<dbReference type="SUPFAM" id="SSF54593">
    <property type="entry name" value="Glyoxalase/Bleomycin resistance protein/Dihydroxybiphenyl dioxygenase"/>
    <property type="match status" value="1"/>
</dbReference>
<dbReference type="STRING" id="576118.SAMN05216216_102169"/>
<evidence type="ECO:0000313" key="3">
    <source>
        <dbReference type="Proteomes" id="UP000199008"/>
    </source>
</evidence>
<feature type="domain" description="PhnB-like" evidence="1">
    <location>
        <begin position="4"/>
        <end position="127"/>
    </location>
</feature>
<dbReference type="PIRSF" id="PIRSF021700">
    <property type="entry name" value="3_dmu_93_MTrfase"/>
    <property type="match status" value="1"/>
</dbReference>
<keyword evidence="3" id="KW-1185">Reference proteome</keyword>
<dbReference type="Proteomes" id="UP000199008">
    <property type="component" value="Unassembled WGS sequence"/>
</dbReference>